<feature type="transmembrane region" description="Helical" evidence="8">
    <location>
        <begin position="7"/>
        <end position="35"/>
    </location>
</feature>
<dbReference type="EMBL" id="JAAKYA010000053">
    <property type="protein sequence ID" value="NGO39362.1"/>
    <property type="molecule type" value="Genomic_DNA"/>
</dbReference>
<feature type="transmembrane region" description="Helical" evidence="8">
    <location>
        <begin position="354"/>
        <end position="373"/>
    </location>
</feature>
<dbReference type="InterPro" id="IPR006037">
    <property type="entry name" value="RCK_C"/>
</dbReference>
<evidence type="ECO:0000259" key="9">
    <source>
        <dbReference type="PROSITE" id="PS51202"/>
    </source>
</evidence>
<evidence type="ECO:0000256" key="4">
    <source>
        <dbReference type="ARBA" id="ARBA00022538"/>
    </source>
</evidence>
<comment type="caution">
    <text evidence="10">The sequence shown here is derived from an EMBL/GenBank/DDBJ whole genome shotgun (WGS) entry which is preliminary data.</text>
</comment>
<dbReference type="InterPro" id="IPR038770">
    <property type="entry name" value="Na+/solute_symporter_sf"/>
</dbReference>
<dbReference type="PROSITE" id="PS51202">
    <property type="entry name" value="RCK_C"/>
    <property type="match status" value="2"/>
</dbReference>
<feature type="transmembrane region" description="Helical" evidence="8">
    <location>
        <begin position="182"/>
        <end position="204"/>
    </location>
</feature>
<feature type="transmembrane region" description="Helical" evidence="8">
    <location>
        <begin position="115"/>
        <end position="135"/>
    </location>
</feature>
<keyword evidence="6 8" id="KW-1133">Transmembrane helix</keyword>
<feature type="transmembrane region" description="Helical" evidence="8">
    <location>
        <begin position="510"/>
        <end position="528"/>
    </location>
</feature>
<feature type="transmembrane region" description="Helical" evidence="8">
    <location>
        <begin position="534"/>
        <end position="552"/>
    </location>
</feature>
<dbReference type="Pfam" id="PF00999">
    <property type="entry name" value="Na_H_Exchanger"/>
    <property type="match status" value="1"/>
</dbReference>
<feature type="domain" description="RCK C-terminal" evidence="9">
    <location>
        <begin position="671"/>
        <end position="755"/>
    </location>
</feature>
<keyword evidence="11" id="KW-1185">Reference proteome</keyword>
<feature type="transmembrane region" description="Helical" evidence="8">
    <location>
        <begin position="291"/>
        <end position="315"/>
    </location>
</feature>
<dbReference type="InterPro" id="IPR006153">
    <property type="entry name" value="Cation/H_exchanger_TM"/>
</dbReference>
<proteinExistence type="inferred from homology"/>
<keyword evidence="7 8" id="KW-0472">Membrane</keyword>
<dbReference type="GO" id="GO:0008324">
    <property type="term" value="F:monoatomic cation transmembrane transporter activity"/>
    <property type="evidence" value="ECO:0007669"/>
    <property type="project" value="InterPro"/>
</dbReference>
<dbReference type="GO" id="GO:0006813">
    <property type="term" value="P:potassium ion transport"/>
    <property type="evidence" value="ECO:0007669"/>
    <property type="project" value="UniProtKB-KW"/>
</dbReference>
<keyword evidence="4" id="KW-0630">Potassium</keyword>
<dbReference type="AlphaFoldDB" id="A0A6M1RX81"/>
<dbReference type="PANTHER" id="PTHR42751">
    <property type="entry name" value="SODIUM/HYDROGEN EXCHANGER FAMILY/TRKA DOMAIN PROTEIN"/>
    <property type="match status" value="1"/>
</dbReference>
<keyword evidence="5 8" id="KW-0812">Transmembrane</keyword>
<dbReference type="Proteomes" id="UP000477311">
    <property type="component" value="Unassembled WGS sequence"/>
</dbReference>
<dbReference type="GO" id="GO:1902600">
    <property type="term" value="P:proton transmembrane transport"/>
    <property type="evidence" value="ECO:0007669"/>
    <property type="project" value="InterPro"/>
</dbReference>
<feature type="transmembrane region" description="Helical" evidence="8">
    <location>
        <begin position="216"/>
        <end position="233"/>
    </location>
</feature>
<accession>A0A6M1RX81</accession>
<evidence type="ECO:0000313" key="11">
    <source>
        <dbReference type="Proteomes" id="UP000477311"/>
    </source>
</evidence>
<dbReference type="InterPro" id="IPR036721">
    <property type="entry name" value="RCK_C_sf"/>
</dbReference>
<gene>
    <name evidence="10" type="ORF">G4L39_08120</name>
</gene>
<feature type="transmembrane region" description="Helical" evidence="8">
    <location>
        <begin position="327"/>
        <end position="348"/>
    </location>
</feature>
<comment type="similarity">
    <text evidence="2">Belongs to the monovalent cation:proton antiporter 2 (CPA2) transporter (TC 2.A.37) family.</text>
</comment>
<dbReference type="PANTHER" id="PTHR42751:SF3">
    <property type="entry name" value="SODIUM_GLUTAMATE SYMPORTER"/>
    <property type="match status" value="1"/>
</dbReference>
<name>A0A6M1RX81_9BACT</name>
<keyword evidence="4" id="KW-0633">Potassium transport</keyword>
<dbReference type="RefSeq" id="WP_165107340.1">
    <property type="nucleotide sequence ID" value="NZ_JAAKYA010000053.1"/>
</dbReference>
<sequence length="757" mass="82081">MELIRDLALVWLVAGLVAWACVRLRLSAVVGYLLAGMCIGPHTPPFALIRDRARVELLAELGLVFLIFSIGLNLNVNRFRSLGWSVVVAAAAGAMLILQLVRLLGWALGLGGVESLFLAGVLMVSSSAVITKVLQETQQMHDRPGQLALGITLMEDLVAVVMLTVLTSAVHLGTHQPALGDVLGGLLGFVVLVLLLTLLVVPRLLGWLAREERPEIRTLVVGGLLLGLAWLAVRAGYSLALGAFLFGLIVGGTRYRAELERVFDGLQQAFGALFFVAIGMQVNPGESLPAWPWALGLAALAWVVRPLACGLALLITGVRLREALQAGLLLTPLGEFSFVLAQLAVGAGVLPDSFYAGVVGAALLTGFTAPMLARRSETWSWRVVGHHPVTVGKWVGLYGTWLGRLRTRMGSQLLWRLIRRPALQILAWTAVLTALMVTVPRLWRVAGAWLAGAEPPPWWWIWALGMGVGLLALPIGLAVWRNLGVIAMVVAEVVAPDSARQKRLRALVEMAVRLLGTLGLVFWMGLWLPPGVSLVGGAGAALLTLVAAAWVFRRSLIRWQSLMEIELRREWQPKHGGARTPALSALSEAGPWPLDLAEVELPGQSAHAGRSLGELRLRERFGCTVVGIERQDWPILNPDGRTVLFPHDKLLVLGGPDALPRALEFLHQQTPREGPSGFDNLALETVVVPPDSPLAGRTLKELQLLQRFGVQVVAIQRQGTRRTVPTGEDRIQADDQLLVLGTHEQIREFTLALNRRD</sequence>
<dbReference type="Gene3D" id="3.30.70.1450">
    <property type="entry name" value="Regulator of K+ conductance, C-terminal domain"/>
    <property type="match status" value="2"/>
</dbReference>
<evidence type="ECO:0000256" key="8">
    <source>
        <dbReference type="SAM" id="Phobius"/>
    </source>
</evidence>
<dbReference type="GO" id="GO:0016020">
    <property type="term" value="C:membrane"/>
    <property type="evidence" value="ECO:0007669"/>
    <property type="project" value="UniProtKB-SubCell"/>
</dbReference>
<feature type="domain" description="RCK C-terminal" evidence="9">
    <location>
        <begin position="583"/>
        <end position="668"/>
    </location>
</feature>
<dbReference type="Gene3D" id="1.20.1530.20">
    <property type="match status" value="1"/>
</dbReference>
<evidence type="ECO:0000256" key="2">
    <source>
        <dbReference type="ARBA" id="ARBA00005551"/>
    </source>
</evidence>
<feature type="transmembrane region" description="Helical" evidence="8">
    <location>
        <begin position="459"/>
        <end position="480"/>
    </location>
</feature>
<feature type="transmembrane region" description="Helical" evidence="8">
    <location>
        <begin position="422"/>
        <end position="439"/>
    </location>
</feature>
<feature type="transmembrane region" description="Helical" evidence="8">
    <location>
        <begin position="55"/>
        <end position="74"/>
    </location>
</feature>
<keyword evidence="4" id="KW-0406">Ion transport</keyword>
<evidence type="ECO:0000256" key="7">
    <source>
        <dbReference type="ARBA" id="ARBA00023136"/>
    </source>
</evidence>
<evidence type="ECO:0000256" key="6">
    <source>
        <dbReference type="ARBA" id="ARBA00022989"/>
    </source>
</evidence>
<evidence type="ECO:0000256" key="1">
    <source>
        <dbReference type="ARBA" id="ARBA00004141"/>
    </source>
</evidence>
<organism evidence="10 11">
    <name type="scientific">Limisphaera ngatamarikiensis</name>
    <dbReference type="NCBI Taxonomy" id="1324935"/>
    <lineage>
        <taxon>Bacteria</taxon>
        <taxon>Pseudomonadati</taxon>
        <taxon>Verrucomicrobiota</taxon>
        <taxon>Verrucomicrobiia</taxon>
        <taxon>Limisphaerales</taxon>
        <taxon>Limisphaeraceae</taxon>
        <taxon>Limisphaera</taxon>
    </lineage>
</organism>
<evidence type="ECO:0000313" key="10">
    <source>
        <dbReference type="EMBL" id="NGO39362.1"/>
    </source>
</evidence>
<feature type="transmembrane region" description="Helical" evidence="8">
    <location>
        <begin position="147"/>
        <end position="170"/>
    </location>
</feature>
<feature type="transmembrane region" description="Helical" evidence="8">
    <location>
        <begin position="86"/>
        <end position="109"/>
    </location>
</feature>
<reference evidence="10 11" key="1">
    <citation type="submission" date="2020-02" db="EMBL/GenBank/DDBJ databases">
        <title>Draft genome sequence of Limisphaera ngatamarikiensis NGM72.4T, a thermophilic Verrucomicrobia grouped in subdivision 3.</title>
        <authorList>
            <person name="Carere C.R."/>
            <person name="Steen J."/>
            <person name="Hugenholtz P."/>
            <person name="Stott M.B."/>
        </authorList>
    </citation>
    <scope>NUCLEOTIDE SEQUENCE [LARGE SCALE GENOMIC DNA]</scope>
    <source>
        <strain evidence="10 11">NGM72.4</strain>
    </source>
</reference>
<evidence type="ECO:0000256" key="5">
    <source>
        <dbReference type="ARBA" id="ARBA00022692"/>
    </source>
</evidence>
<keyword evidence="3" id="KW-0813">Transport</keyword>
<dbReference type="SUPFAM" id="SSF116726">
    <property type="entry name" value="TrkA C-terminal domain-like"/>
    <property type="match status" value="2"/>
</dbReference>
<comment type="subcellular location">
    <subcellularLocation>
        <location evidence="1">Membrane</location>
        <topology evidence="1">Multi-pass membrane protein</topology>
    </subcellularLocation>
</comment>
<dbReference type="Pfam" id="PF02080">
    <property type="entry name" value="TrkA_C"/>
    <property type="match status" value="2"/>
</dbReference>
<evidence type="ECO:0000256" key="3">
    <source>
        <dbReference type="ARBA" id="ARBA00022448"/>
    </source>
</evidence>
<protein>
    <submittedName>
        <fullName evidence="10">Sodium:proton exchanger</fullName>
    </submittedName>
</protein>
<dbReference type="GO" id="GO:0015297">
    <property type="term" value="F:antiporter activity"/>
    <property type="evidence" value="ECO:0007669"/>
    <property type="project" value="InterPro"/>
</dbReference>